<protein>
    <recommendedName>
        <fullName evidence="4">Acyltransferase 3 domain-containing protein</fullName>
    </recommendedName>
</protein>
<dbReference type="PANTHER" id="PTHR37312:SF1">
    <property type="entry name" value="MEMBRANE-BOUND ACYLTRANSFERASE YKRP-RELATED"/>
    <property type="match status" value="1"/>
</dbReference>
<feature type="transmembrane region" description="Helical" evidence="3">
    <location>
        <begin position="46"/>
        <end position="69"/>
    </location>
</feature>
<feature type="domain" description="Acyltransferase 3" evidence="4">
    <location>
        <begin position="17"/>
        <end position="314"/>
    </location>
</feature>
<evidence type="ECO:0000256" key="2">
    <source>
        <dbReference type="ARBA" id="ARBA00007400"/>
    </source>
</evidence>
<evidence type="ECO:0000256" key="3">
    <source>
        <dbReference type="SAM" id="Phobius"/>
    </source>
</evidence>
<evidence type="ECO:0000313" key="5">
    <source>
        <dbReference type="EMBL" id="AQQ53886.1"/>
    </source>
</evidence>
<dbReference type="RefSeq" id="WP_077589784.1">
    <property type="nucleotide sequence ID" value="NZ_CP019640.1"/>
</dbReference>
<organism evidence="5 6">
    <name type="scientific">Planococcus lenghuensis</name>
    <dbReference type="NCBI Taxonomy" id="2213202"/>
    <lineage>
        <taxon>Bacteria</taxon>
        <taxon>Bacillati</taxon>
        <taxon>Bacillota</taxon>
        <taxon>Bacilli</taxon>
        <taxon>Bacillales</taxon>
        <taxon>Caryophanaceae</taxon>
        <taxon>Planococcus</taxon>
    </lineage>
</organism>
<feature type="transmembrane region" description="Helical" evidence="3">
    <location>
        <begin position="296"/>
        <end position="315"/>
    </location>
</feature>
<dbReference type="InterPro" id="IPR052734">
    <property type="entry name" value="Nod_factor_acetyltransferase"/>
</dbReference>
<feature type="transmembrane region" description="Helical" evidence="3">
    <location>
        <begin position="111"/>
        <end position="129"/>
    </location>
</feature>
<dbReference type="KEGG" id="pmar:B0X71_12830"/>
<keyword evidence="3" id="KW-0472">Membrane</keyword>
<dbReference type="OrthoDB" id="6623990at2"/>
<feature type="transmembrane region" description="Helical" evidence="3">
    <location>
        <begin position="21"/>
        <end position="40"/>
    </location>
</feature>
<accession>A0A1Q2L0F7</accession>
<sequence>MQPRKTELNANEKNRDPFFDNARFILVSLVVFGHLISPGREYSDPIFFANNFLGSFRMPALILITGYFSKRFIKDGFVKKITMHVLIPYLIFQGVYSLMNDFIYDREHFVPNFFIPAYAMWFLLSLYFWNMMLFIFTKFKYPILMAFLVGIGVGWLDDASHYLSVTRTFVFFPFFLIGHYLGKDQFDWIKQNMTKKWSIISIAVSWLLLSLFPLQEARTYLLGRYPYIEIADSYFEGTVVRIVFYIIMLLGILAFLPWVPKKETFFTRLGKRTAYVYILHIFVMKLFYALEWTPDIQWWHIIGVPIIWLLIVYVTSSDWVASVTRPFIEGRIAEPLFKDEPKTRKSEK</sequence>
<keyword evidence="3" id="KW-0812">Transmembrane</keyword>
<dbReference type="EMBL" id="CP019640">
    <property type="protein sequence ID" value="AQQ53886.1"/>
    <property type="molecule type" value="Genomic_DNA"/>
</dbReference>
<dbReference type="Proteomes" id="UP000188184">
    <property type="component" value="Chromosome"/>
</dbReference>
<evidence type="ECO:0000259" key="4">
    <source>
        <dbReference type="Pfam" id="PF01757"/>
    </source>
</evidence>
<feature type="transmembrane region" description="Helical" evidence="3">
    <location>
        <begin position="194"/>
        <end position="214"/>
    </location>
</feature>
<dbReference type="InterPro" id="IPR002656">
    <property type="entry name" value="Acyl_transf_3_dom"/>
</dbReference>
<evidence type="ECO:0000313" key="6">
    <source>
        <dbReference type="Proteomes" id="UP000188184"/>
    </source>
</evidence>
<feature type="transmembrane region" description="Helical" evidence="3">
    <location>
        <begin position="242"/>
        <end position="260"/>
    </location>
</feature>
<comment type="similarity">
    <text evidence="2">Belongs to the acyltransferase 3 family.</text>
</comment>
<feature type="transmembrane region" description="Helical" evidence="3">
    <location>
        <begin position="272"/>
        <end position="290"/>
    </location>
</feature>
<dbReference type="AlphaFoldDB" id="A0A1Q2L0F7"/>
<name>A0A1Q2L0F7_9BACL</name>
<keyword evidence="3" id="KW-1133">Transmembrane helix</keyword>
<gene>
    <name evidence="5" type="ORF">B0X71_12830</name>
</gene>
<dbReference type="Pfam" id="PF01757">
    <property type="entry name" value="Acyl_transf_3"/>
    <property type="match status" value="1"/>
</dbReference>
<dbReference type="GO" id="GO:0016747">
    <property type="term" value="F:acyltransferase activity, transferring groups other than amino-acyl groups"/>
    <property type="evidence" value="ECO:0007669"/>
    <property type="project" value="InterPro"/>
</dbReference>
<reference evidence="5 6" key="1">
    <citation type="submission" date="2017-02" db="EMBL/GenBank/DDBJ databases">
        <title>The complete genomic sequence of a novel cold adapted crude oil-degrading bacterium Planococcus qaidamina Y42.</title>
        <authorList>
            <person name="Yang R."/>
        </authorList>
    </citation>
    <scope>NUCLEOTIDE SEQUENCE [LARGE SCALE GENOMIC DNA]</scope>
    <source>
        <strain evidence="5 6">Y42</strain>
    </source>
</reference>
<evidence type="ECO:0000256" key="1">
    <source>
        <dbReference type="ARBA" id="ARBA00004370"/>
    </source>
</evidence>
<dbReference type="PANTHER" id="PTHR37312">
    <property type="entry name" value="MEMBRANE-BOUND ACYLTRANSFERASE YKRP-RELATED"/>
    <property type="match status" value="1"/>
</dbReference>
<proteinExistence type="inferred from homology"/>
<keyword evidence="6" id="KW-1185">Reference proteome</keyword>
<comment type="subcellular location">
    <subcellularLocation>
        <location evidence="1">Membrane</location>
    </subcellularLocation>
</comment>
<feature type="transmembrane region" description="Helical" evidence="3">
    <location>
        <begin position="81"/>
        <end position="99"/>
    </location>
</feature>